<name>A0A699H3T3_TANCI</name>
<accession>A0A699H3T3</accession>
<dbReference type="GO" id="GO:0003964">
    <property type="term" value="F:RNA-directed DNA polymerase activity"/>
    <property type="evidence" value="ECO:0007669"/>
    <property type="project" value="UniProtKB-KW"/>
</dbReference>
<keyword evidence="2" id="KW-0808">Transferase</keyword>
<reference evidence="2" key="1">
    <citation type="journal article" date="2019" name="Sci. Rep.">
        <title>Draft genome of Tanacetum cinerariifolium, the natural source of mosquito coil.</title>
        <authorList>
            <person name="Yamashiro T."/>
            <person name="Shiraishi A."/>
            <person name="Satake H."/>
            <person name="Nakayama K."/>
        </authorList>
    </citation>
    <scope>NUCLEOTIDE SEQUENCE</scope>
</reference>
<organism evidence="2">
    <name type="scientific">Tanacetum cinerariifolium</name>
    <name type="common">Dalmatian daisy</name>
    <name type="synonym">Chrysanthemum cinerariifolium</name>
    <dbReference type="NCBI Taxonomy" id="118510"/>
    <lineage>
        <taxon>Eukaryota</taxon>
        <taxon>Viridiplantae</taxon>
        <taxon>Streptophyta</taxon>
        <taxon>Embryophyta</taxon>
        <taxon>Tracheophyta</taxon>
        <taxon>Spermatophyta</taxon>
        <taxon>Magnoliopsida</taxon>
        <taxon>eudicotyledons</taxon>
        <taxon>Gunneridae</taxon>
        <taxon>Pentapetalae</taxon>
        <taxon>asterids</taxon>
        <taxon>campanulids</taxon>
        <taxon>Asterales</taxon>
        <taxon>Asteraceae</taxon>
        <taxon>Asteroideae</taxon>
        <taxon>Anthemideae</taxon>
        <taxon>Anthemidinae</taxon>
        <taxon>Tanacetum</taxon>
    </lineage>
</organism>
<protein>
    <submittedName>
        <fullName evidence="2">Putative reverse transcriptase domain-containing protein</fullName>
    </submittedName>
</protein>
<dbReference type="Gene3D" id="1.10.340.70">
    <property type="match status" value="1"/>
</dbReference>
<dbReference type="PANTHER" id="PTHR46148:SF59">
    <property type="entry name" value="NUCLEOTIDYLTRANSFERASE, RIBONUCLEASE H"/>
    <property type="match status" value="1"/>
</dbReference>
<keyword evidence="2" id="KW-0548">Nucleotidyltransferase</keyword>
<sequence>MRQRRWLELLSDYDCEIRYHLWKANLVADALSKERIKTLHVRALVMTIGLPRQILEAWIEAMKPKNIKAGDVRDMITKDLSKGKLELRTDGTLCLNNKSWLSCYGDLRTMIMYESHKSKHSVHLGSDKIYQDMKKLYWWPNMKADISTYVSKCLKVKAKHQKPSDRLTKSAHFLSIREKDSMEKLARLYLKEVVSRHEIPVSNICDRDGRVHSTFHVSNLKKCLSDEPLAISLDEIHIDDRLHFLEESVEVMDRVVKRLKQIRILIIKVRWNSRRGPEIT</sequence>
<gene>
    <name evidence="2" type="ORF">Tci_313698</name>
</gene>
<dbReference type="InterPro" id="IPR041588">
    <property type="entry name" value="Integrase_H2C2"/>
</dbReference>
<dbReference type="Pfam" id="PF17921">
    <property type="entry name" value="Integrase_H2C2"/>
    <property type="match status" value="1"/>
</dbReference>
<proteinExistence type="predicted"/>
<evidence type="ECO:0000313" key="2">
    <source>
        <dbReference type="EMBL" id="GEX41723.1"/>
    </source>
</evidence>
<dbReference type="PANTHER" id="PTHR46148">
    <property type="entry name" value="CHROMO DOMAIN-CONTAINING PROTEIN"/>
    <property type="match status" value="1"/>
</dbReference>
<dbReference type="EMBL" id="BKCJ010107103">
    <property type="protein sequence ID" value="GEX41723.1"/>
    <property type="molecule type" value="Genomic_DNA"/>
</dbReference>
<evidence type="ECO:0000259" key="1">
    <source>
        <dbReference type="Pfam" id="PF17921"/>
    </source>
</evidence>
<dbReference type="AlphaFoldDB" id="A0A699H3T3"/>
<comment type="caution">
    <text evidence="2">The sequence shown here is derived from an EMBL/GenBank/DDBJ whole genome shotgun (WGS) entry which is preliminary data.</text>
</comment>
<feature type="domain" description="Integrase zinc-binding" evidence="1">
    <location>
        <begin position="106"/>
        <end position="154"/>
    </location>
</feature>
<keyword evidence="2" id="KW-0695">RNA-directed DNA polymerase</keyword>